<gene>
    <name evidence="3" type="ORF">SPIROBIBN47_390001</name>
</gene>
<protein>
    <recommendedName>
        <fullName evidence="2">Peptidase M16 C-terminal domain-containing protein</fullName>
    </recommendedName>
</protein>
<dbReference type="PANTHER" id="PTHR11851">
    <property type="entry name" value="METALLOPROTEASE"/>
    <property type="match status" value="1"/>
</dbReference>
<sequence length="486" mass="53306">MRQNQIYSIAIFLLISILAILPVAAEPQLKTLGNGMTVLLNPIESEENVAILLAYHAGADAQTAQTAGLFKLLELALFNGPAASPGTTEPAAAIDVLEPNRIAGGASLDRFEFGFSVSKEKLVPALDTILYLFSQERREFLLAQEDGVENARQSARALIKDSTLDSNAIHDMAIAKKLFSRAPFRLDVLGADYVLEKADAATLRTFAATWLVPNNAFIAIAGNFDTDQIMNLLDERFGQLPKASNPWSAPLAAFPKPGVTRPLFLVFPDSTMPSGMMQVELRYRGPDPKETSSFAALRMLEELANTPSSRFFTAIRKGMPKGAEPKEVRIAYSPNRNASWLSIIASIPLPSGKKPTDIVFSFKELARGTELYMIKSNPAYFSAAEYQSARQALLEKTMAIQGDPLDAAAHAAALWSWGIPSFVFQESDAIMKTGQKELSQAVDTYVQKNLEVVTVRLNPDLYEANKKIFSSNGFETVTAQNAFWWR</sequence>
<dbReference type="InterPro" id="IPR011249">
    <property type="entry name" value="Metalloenz_LuxS/M16"/>
</dbReference>
<reference evidence="3" key="1">
    <citation type="submission" date="2017-02" db="EMBL/GenBank/DDBJ databases">
        <authorList>
            <person name="Regsiter A."/>
            <person name="William W."/>
        </authorList>
    </citation>
    <scope>NUCLEOTIDE SEQUENCE</scope>
    <source>
        <strain evidence="3">Bib</strain>
    </source>
</reference>
<dbReference type="InterPro" id="IPR007863">
    <property type="entry name" value="Peptidase_M16_C"/>
</dbReference>
<dbReference type="PANTHER" id="PTHR11851:SF49">
    <property type="entry name" value="MITOCHONDRIAL-PROCESSING PEPTIDASE SUBUNIT ALPHA"/>
    <property type="match status" value="1"/>
</dbReference>
<comment type="similarity">
    <text evidence="1">Belongs to the peptidase M16 family.</text>
</comment>
<dbReference type="Gene3D" id="3.30.830.10">
    <property type="entry name" value="Metalloenzyme, LuxS/M16 peptidase-like"/>
    <property type="match status" value="2"/>
</dbReference>
<evidence type="ECO:0000256" key="1">
    <source>
        <dbReference type="ARBA" id="ARBA00007261"/>
    </source>
</evidence>
<evidence type="ECO:0000313" key="3">
    <source>
        <dbReference type="EMBL" id="SLM15095.1"/>
    </source>
</evidence>
<organism evidence="3">
    <name type="scientific">uncultured spirochete</name>
    <dbReference type="NCBI Taxonomy" id="156406"/>
    <lineage>
        <taxon>Bacteria</taxon>
        <taxon>Pseudomonadati</taxon>
        <taxon>Spirochaetota</taxon>
        <taxon>Spirochaetia</taxon>
        <taxon>Spirochaetales</taxon>
        <taxon>environmental samples</taxon>
    </lineage>
</organism>
<dbReference type="InterPro" id="IPR050361">
    <property type="entry name" value="MPP/UQCRC_Complex"/>
</dbReference>
<dbReference type="Pfam" id="PF05193">
    <property type="entry name" value="Peptidase_M16_C"/>
    <property type="match status" value="1"/>
</dbReference>
<feature type="domain" description="Peptidase M16 C-terminal" evidence="2">
    <location>
        <begin position="199"/>
        <end position="317"/>
    </location>
</feature>
<accession>A0A3P3XKX6</accession>
<dbReference type="SUPFAM" id="SSF63411">
    <property type="entry name" value="LuxS/MPP-like metallohydrolase"/>
    <property type="match status" value="2"/>
</dbReference>
<name>A0A3P3XKX6_9SPIR</name>
<dbReference type="AlphaFoldDB" id="A0A3P3XKX6"/>
<dbReference type="GO" id="GO:0046872">
    <property type="term" value="F:metal ion binding"/>
    <property type="evidence" value="ECO:0007669"/>
    <property type="project" value="InterPro"/>
</dbReference>
<proteinExistence type="inferred from homology"/>
<dbReference type="EMBL" id="FWDM01000033">
    <property type="protein sequence ID" value="SLM15095.1"/>
    <property type="molecule type" value="Genomic_DNA"/>
</dbReference>
<evidence type="ECO:0000259" key="2">
    <source>
        <dbReference type="Pfam" id="PF05193"/>
    </source>
</evidence>